<dbReference type="Pfam" id="PF00514">
    <property type="entry name" value="Arm"/>
    <property type="match status" value="1"/>
</dbReference>
<dbReference type="GO" id="GO:0006886">
    <property type="term" value="P:intracellular protein transport"/>
    <property type="evidence" value="ECO:0007669"/>
    <property type="project" value="TreeGrafter"/>
</dbReference>
<evidence type="ECO:0000313" key="2">
    <source>
        <dbReference type="Proteomes" id="UP000013827"/>
    </source>
</evidence>
<evidence type="ECO:0000313" key="1">
    <source>
        <dbReference type="EnsemblProtists" id="EOD17431"/>
    </source>
</evidence>
<reference evidence="1" key="2">
    <citation type="submission" date="2024-10" db="UniProtKB">
        <authorList>
            <consortium name="EnsemblProtists"/>
        </authorList>
    </citation>
    <scope>IDENTIFICATION</scope>
</reference>
<dbReference type="STRING" id="2903.R1E350"/>
<dbReference type="AlphaFoldDB" id="A0A0D3J1P6"/>
<evidence type="ECO:0008006" key="3">
    <source>
        <dbReference type="Google" id="ProtNLM"/>
    </source>
</evidence>
<dbReference type="GO" id="GO:0005795">
    <property type="term" value="C:Golgi stack"/>
    <property type="evidence" value="ECO:0007669"/>
    <property type="project" value="TreeGrafter"/>
</dbReference>
<dbReference type="GeneID" id="17263581"/>
<dbReference type="HOGENOM" id="CLU_1135282_0_0_1"/>
<dbReference type="InterPro" id="IPR011989">
    <property type="entry name" value="ARM-like"/>
</dbReference>
<dbReference type="EnsemblProtists" id="EOD17431">
    <property type="protein sequence ID" value="EOD17431"/>
    <property type="gene ID" value="EMIHUDRAFT_210140"/>
</dbReference>
<organism evidence="1 2">
    <name type="scientific">Emiliania huxleyi (strain CCMP1516)</name>
    <dbReference type="NCBI Taxonomy" id="280463"/>
    <lineage>
        <taxon>Eukaryota</taxon>
        <taxon>Haptista</taxon>
        <taxon>Haptophyta</taxon>
        <taxon>Prymnesiophyceae</taxon>
        <taxon>Isochrysidales</taxon>
        <taxon>Noelaerhabdaceae</taxon>
        <taxon>Emiliania</taxon>
    </lineage>
</organism>
<reference evidence="2" key="1">
    <citation type="journal article" date="2013" name="Nature">
        <title>Pan genome of the phytoplankton Emiliania underpins its global distribution.</title>
        <authorList>
            <person name="Read B.A."/>
            <person name="Kegel J."/>
            <person name="Klute M.J."/>
            <person name="Kuo A."/>
            <person name="Lefebvre S.C."/>
            <person name="Maumus F."/>
            <person name="Mayer C."/>
            <person name="Miller J."/>
            <person name="Monier A."/>
            <person name="Salamov A."/>
            <person name="Young J."/>
            <person name="Aguilar M."/>
            <person name="Claverie J.M."/>
            <person name="Frickenhaus S."/>
            <person name="Gonzalez K."/>
            <person name="Herman E.K."/>
            <person name="Lin Y.C."/>
            <person name="Napier J."/>
            <person name="Ogata H."/>
            <person name="Sarno A.F."/>
            <person name="Shmutz J."/>
            <person name="Schroeder D."/>
            <person name="de Vargas C."/>
            <person name="Verret F."/>
            <person name="von Dassow P."/>
            <person name="Valentin K."/>
            <person name="Van de Peer Y."/>
            <person name="Wheeler G."/>
            <person name="Dacks J.B."/>
            <person name="Delwiche C.F."/>
            <person name="Dyhrman S.T."/>
            <person name="Glockner G."/>
            <person name="John U."/>
            <person name="Richards T."/>
            <person name="Worden A.Z."/>
            <person name="Zhang X."/>
            <person name="Grigoriev I.V."/>
            <person name="Allen A.E."/>
            <person name="Bidle K."/>
            <person name="Borodovsky M."/>
            <person name="Bowler C."/>
            <person name="Brownlee C."/>
            <person name="Cock J.M."/>
            <person name="Elias M."/>
            <person name="Gladyshev V.N."/>
            <person name="Groth M."/>
            <person name="Guda C."/>
            <person name="Hadaegh A."/>
            <person name="Iglesias-Rodriguez M.D."/>
            <person name="Jenkins J."/>
            <person name="Jones B.M."/>
            <person name="Lawson T."/>
            <person name="Leese F."/>
            <person name="Lindquist E."/>
            <person name="Lobanov A."/>
            <person name="Lomsadze A."/>
            <person name="Malik S.B."/>
            <person name="Marsh M.E."/>
            <person name="Mackinder L."/>
            <person name="Mock T."/>
            <person name="Mueller-Roeber B."/>
            <person name="Pagarete A."/>
            <person name="Parker M."/>
            <person name="Probert I."/>
            <person name="Quesneville H."/>
            <person name="Raines C."/>
            <person name="Rensing S.A."/>
            <person name="Riano-Pachon D.M."/>
            <person name="Richier S."/>
            <person name="Rokitta S."/>
            <person name="Shiraiwa Y."/>
            <person name="Soanes D.M."/>
            <person name="van der Giezen M."/>
            <person name="Wahlund T.M."/>
            <person name="Williams B."/>
            <person name="Wilson W."/>
            <person name="Wolfe G."/>
            <person name="Wurch L.L."/>
        </authorList>
    </citation>
    <scope>NUCLEOTIDE SEQUENCE</scope>
</reference>
<sequence length="245" mass="26036">MAFFTSLLATPRKASGKTLLERLGGATQLDDRRDALASFKELSAEEPLRLIVEGGIGLLVRLAGDEDAQLARDALETLSNLCDVGVPAEVPEDRPNANRVAGEHNCDMLLSDAELLPAALAPLERSDFYVRFHGLALLRQLLATRADKTHEALLHAPAAAGRVLALLEDERDIALHLMRDVVPSAPPELANILAFQGGFESLLTIAEGIVREEGSETADAGAGAVFADTFDALGAPSTTPSPLRE</sequence>
<dbReference type="eggNOG" id="KOG0946">
    <property type="taxonomic scope" value="Eukaryota"/>
</dbReference>
<dbReference type="KEGG" id="ehx:EMIHUDRAFT_210140"/>
<proteinExistence type="predicted"/>
<dbReference type="GO" id="GO:0012507">
    <property type="term" value="C:ER to Golgi transport vesicle membrane"/>
    <property type="evidence" value="ECO:0007669"/>
    <property type="project" value="TreeGrafter"/>
</dbReference>
<dbReference type="InterPro" id="IPR024095">
    <property type="entry name" value="Vesicle_P115"/>
</dbReference>
<dbReference type="PANTHER" id="PTHR10013:SF0">
    <property type="entry name" value="GENERAL VESICULAR TRANSPORT FACTOR P115"/>
    <property type="match status" value="1"/>
</dbReference>
<keyword evidence="2" id="KW-1185">Reference proteome</keyword>
<dbReference type="Proteomes" id="UP000013827">
    <property type="component" value="Unassembled WGS sequence"/>
</dbReference>
<dbReference type="GO" id="GO:0006888">
    <property type="term" value="P:endoplasmic reticulum to Golgi vesicle-mediated transport"/>
    <property type="evidence" value="ECO:0007669"/>
    <property type="project" value="TreeGrafter"/>
</dbReference>
<dbReference type="GO" id="GO:0048211">
    <property type="term" value="P:Golgi vesicle docking"/>
    <property type="evidence" value="ECO:0007669"/>
    <property type="project" value="TreeGrafter"/>
</dbReference>
<dbReference type="PaxDb" id="2903-EOD17431"/>
<dbReference type="InterPro" id="IPR000225">
    <property type="entry name" value="Armadillo"/>
</dbReference>
<dbReference type="GO" id="GO:0005783">
    <property type="term" value="C:endoplasmic reticulum"/>
    <property type="evidence" value="ECO:0007669"/>
    <property type="project" value="TreeGrafter"/>
</dbReference>
<name>A0A0D3J1P6_EMIH1</name>
<dbReference type="InterPro" id="IPR016024">
    <property type="entry name" value="ARM-type_fold"/>
</dbReference>
<dbReference type="RefSeq" id="XP_005769860.1">
    <property type="nucleotide sequence ID" value="XM_005769803.1"/>
</dbReference>
<protein>
    <recommendedName>
        <fullName evidence="3">Protein HGH1 homolog</fullName>
    </recommendedName>
</protein>
<accession>A0A0D3J1P6</accession>
<dbReference type="PANTHER" id="PTHR10013">
    <property type="entry name" value="GENERAL VESICULAR TRANSPORT FACTOR P115"/>
    <property type="match status" value="1"/>
</dbReference>
<dbReference type="GO" id="GO:0061025">
    <property type="term" value="P:membrane fusion"/>
    <property type="evidence" value="ECO:0007669"/>
    <property type="project" value="TreeGrafter"/>
</dbReference>
<dbReference type="Gene3D" id="1.25.10.10">
    <property type="entry name" value="Leucine-rich Repeat Variant"/>
    <property type="match status" value="1"/>
</dbReference>
<dbReference type="SUPFAM" id="SSF48371">
    <property type="entry name" value="ARM repeat"/>
    <property type="match status" value="1"/>
</dbReference>